<dbReference type="GO" id="GO:0000932">
    <property type="term" value="C:P-body"/>
    <property type="evidence" value="ECO:0007669"/>
    <property type="project" value="TreeGrafter"/>
</dbReference>
<dbReference type="PANTHER" id="PTHR47551:SF1">
    <property type="entry name" value="TUBULIN--TYROSINE LIGASE PBY1-RELATED"/>
    <property type="match status" value="1"/>
</dbReference>
<dbReference type="InterPro" id="IPR027746">
    <property type="entry name" value="TTL"/>
</dbReference>
<proteinExistence type="predicted"/>
<dbReference type="Gene3D" id="3.30.470.20">
    <property type="entry name" value="ATP-grasp fold, B domain"/>
    <property type="match status" value="1"/>
</dbReference>
<organism evidence="2 3">
    <name type="scientific">Plectosphaerella plurivora</name>
    <dbReference type="NCBI Taxonomy" id="936078"/>
    <lineage>
        <taxon>Eukaryota</taxon>
        <taxon>Fungi</taxon>
        <taxon>Dikarya</taxon>
        <taxon>Ascomycota</taxon>
        <taxon>Pezizomycotina</taxon>
        <taxon>Sordariomycetes</taxon>
        <taxon>Hypocreomycetidae</taxon>
        <taxon>Glomerellales</taxon>
        <taxon>Plectosphaerellaceae</taxon>
        <taxon>Plectosphaerella</taxon>
    </lineage>
</organism>
<accession>A0A9P8VLR4</accession>
<dbReference type="PROSITE" id="PS51221">
    <property type="entry name" value="TTL"/>
    <property type="match status" value="1"/>
</dbReference>
<dbReference type="InterPro" id="IPR004344">
    <property type="entry name" value="TTL/TTLL_fam"/>
</dbReference>
<feature type="region of interest" description="Disordered" evidence="1">
    <location>
        <begin position="171"/>
        <end position="203"/>
    </location>
</feature>
<gene>
    <name evidence="2" type="ORF">F5X68DRAFT_219646</name>
</gene>
<protein>
    <submittedName>
        <fullName evidence="2">TTL domain-containing protein</fullName>
    </submittedName>
</protein>
<evidence type="ECO:0000313" key="3">
    <source>
        <dbReference type="Proteomes" id="UP000770015"/>
    </source>
</evidence>
<dbReference type="Pfam" id="PF03133">
    <property type="entry name" value="TTL"/>
    <property type="match status" value="1"/>
</dbReference>
<dbReference type="SUPFAM" id="SSF56059">
    <property type="entry name" value="Glutathione synthetase ATP-binding domain-like"/>
    <property type="match status" value="1"/>
</dbReference>
<keyword evidence="3" id="KW-1185">Reference proteome</keyword>
<reference evidence="2" key="1">
    <citation type="journal article" date="2021" name="Nat. Commun.">
        <title>Genetic determinants of endophytism in the Arabidopsis root mycobiome.</title>
        <authorList>
            <person name="Mesny F."/>
            <person name="Miyauchi S."/>
            <person name="Thiergart T."/>
            <person name="Pickel B."/>
            <person name="Atanasova L."/>
            <person name="Karlsson M."/>
            <person name="Huettel B."/>
            <person name="Barry K.W."/>
            <person name="Haridas S."/>
            <person name="Chen C."/>
            <person name="Bauer D."/>
            <person name="Andreopoulos W."/>
            <person name="Pangilinan J."/>
            <person name="LaButti K."/>
            <person name="Riley R."/>
            <person name="Lipzen A."/>
            <person name="Clum A."/>
            <person name="Drula E."/>
            <person name="Henrissat B."/>
            <person name="Kohler A."/>
            <person name="Grigoriev I.V."/>
            <person name="Martin F.M."/>
            <person name="Hacquard S."/>
        </authorList>
    </citation>
    <scope>NUCLEOTIDE SEQUENCE</scope>
    <source>
        <strain evidence="2">MPI-SDFR-AT-0117</strain>
    </source>
</reference>
<dbReference type="OrthoDB" id="202825at2759"/>
<evidence type="ECO:0000256" key="1">
    <source>
        <dbReference type="SAM" id="MobiDB-lite"/>
    </source>
</evidence>
<comment type="caution">
    <text evidence="2">The sequence shown here is derived from an EMBL/GenBank/DDBJ whole genome shotgun (WGS) entry which is preliminary data.</text>
</comment>
<dbReference type="AlphaFoldDB" id="A0A9P8VLR4"/>
<dbReference type="EMBL" id="JAGSXJ010000002">
    <property type="protein sequence ID" value="KAH6695015.1"/>
    <property type="molecule type" value="Genomic_DNA"/>
</dbReference>
<feature type="compositionally biased region" description="Acidic residues" evidence="1">
    <location>
        <begin position="171"/>
        <end position="185"/>
    </location>
</feature>
<dbReference type="Proteomes" id="UP000770015">
    <property type="component" value="Unassembled WGS sequence"/>
</dbReference>
<dbReference type="PANTHER" id="PTHR47551">
    <property type="entry name" value="TUBULIN--TYROSINE LIGASE PBY1-RELATED"/>
    <property type="match status" value="1"/>
</dbReference>
<name>A0A9P8VLR4_9PEZI</name>
<sequence>MARRARCVVSGALLLQHCPQAIFYHNFDDFPTTPGIKTFQFCDGWELNRNFAVLNTSKPGLINAYPNSDAVARKNYLSKVVEYWTAKRPGSILCTNSPLTIRLSLDYAEYVDESLAAADDLTLMSSLEMNEDMPASQREWWILKPALVDCGAGIRLFSTMDELASHLELAEDEIESDEETEDEVEGALSLSTDGKDTNNNHPVSLSLPGLDSLDALVTTIDQIGVKSLDGPKKRQPYVFSAGGRIPSSEMREFVAQRYVTDILPLEKRKWHVRAYVLCIGRLKVHVFRDMLALLAAVDYEPPWNNPSLMASLTNTALQDEEDFVGKNSMRKFSDLPDDLLSCDKVGSTWKDAVFEQICAVSSEVFRAAAYTMADKFTTLDSCFELFGVDFLIDANGTAWLLEVNETPAFYQQGAAGPMALELMESVVCVAMEHMNSADLRDTTFAEARKRMVEVLDETSTLAKSNITEITSEV</sequence>
<evidence type="ECO:0000313" key="2">
    <source>
        <dbReference type="EMBL" id="KAH6695015.1"/>
    </source>
</evidence>